<dbReference type="AlphaFoldDB" id="A0A6B4FZN7"/>
<gene>
    <name evidence="1" type="ORF">FC794_18395</name>
</gene>
<reference evidence="1 2" key="1">
    <citation type="submission" date="2019-04" db="EMBL/GenBank/DDBJ databases">
        <title>Genome sequencing of Clostridium botulinum Groups I-IV and Clostridium butyricum.</title>
        <authorList>
            <person name="Brunt J."/>
            <person name="Van Vliet A.H.M."/>
            <person name="Stringer S.C."/>
            <person name="Carter A.T."/>
            <person name="Peck M.W."/>
        </authorList>
    </citation>
    <scope>NUCLEOTIDE SEQUENCE [LARGE SCALE GENOMIC DNA]</scope>
    <source>
        <strain evidence="1 2">IFR 18/037</strain>
    </source>
</reference>
<evidence type="ECO:0000313" key="2">
    <source>
        <dbReference type="Proteomes" id="UP000478995"/>
    </source>
</evidence>
<protein>
    <submittedName>
        <fullName evidence="1">Uncharacterized protein</fullName>
    </submittedName>
</protein>
<proteinExistence type="predicted"/>
<dbReference type="Proteomes" id="UP000478995">
    <property type="component" value="Unassembled WGS sequence"/>
</dbReference>
<sequence>MIDNINIDEVISKATKEAIREYDKEKSIIQKDKRLYNTRLLMKNYNKLKEHIENVNVDLDIEVDNVDDEVWITSITRTKLRTMKMMAYVDSALKILKRRFRKECIEYKYRAFEMYYIEEKSNEEIIGTLKCGKNQPKIWSDLVLNELSTLLWGIEALGM</sequence>
<accession>A0A6B4FZN7</accession>
<organism evidence="1 2">
    <name type="scientific">Clostridium botulinum</name>
    <dbReference type="NCBI Taxonomy" id="1491"/>
    <lineage>
        <taxon>Bacteria</taxon>
        <taxon>Bacillati</taxon>
        <taxon>Bacillota</taxon>
        <taxon>Clostridia</taxon>
        <taxon>Eubacteriales</taxon>
        <taxon>Clostridiaceae</taxon>
        <taxon>Clostridium</taxon>
    </lineage>
</organism>
<dbReference type="EMBL" id="SWOY01000014">
    <property type="protein sequence ID" value="NFG18705.1"/>
    <property type="molecule type" value="Genomic_DNA"/>
</dbReference>
<name>A0A6B4FZN7_CLOBO</name>
<evidence type="ECO:0000313" key="1">
    <source>
        <dbReference type="EMBL" id="NFG18705.1"/>
    </source>
</evidence>
<comment type="caution">
    <text evidence="1">The sequence shown here is derived from an EMBL/GenBank/DDBJ whole genome shotgun (WGS) entry which is preliminary data.</text>
</comment>